<dbReference type="CDD" id="cd01994">
    <property type="entry name" value="AANH_PF0828-like"/>
    <property type="match status" value="1"/>
</dbReference>
<dbReference type="InterPro" id="IPR002761">
    <property type="entry name" value="Diphthami_syn_dom"/>
</dbReference>
<protein>
    <submittedName>
        <fullName evidence="2">ATPase</fullName>
    </submittedName>
</protein>
<dbReference type="EMBL" id="DUJP01000024">
    <property type="protein sequence ID" value="HII46896.1"/>
    <property type="molecule type" value="Genomic_DNA"/>
</dbReference>
<dbReference type="Proteomes" id="UP000651120">
    <property type="component" value="Unassembled WGS sequence"/>
</dbReference>
<evidence type="ECO:0000313" key="2">
    <source>
        <dbReference type="EMBL" id="HII46896.1"/>
    </source>
</evidence>
<organism evidence="2 3">
    <name type="scientific">Pyrobaculum aerophilum</name>
    <dbReference type="NCBI Taxonomy" id="13773"/>
    <lineage>
        <taxon>Archaea</taxon>
        <taxon>Thermoproteota</taxon>
        <taxon>Thermoprotei</taxon>
        <taxon>Thermoproteales</taxon>
        <taxon>Thermoproteaceae</taxon>
        <taxon>Pyrobaculum</taxon>
    </lineage>
</organism>
<gene>
    <name evidence="2" type="ORF">HA333_05460</name>
</gene>
<comment type="caution">
    <text evidence="2">The sequence shown here is derived from an EMBL/GenBank/DDBJ whole genome shotgun (WGS) entry which is preliminary data.</text>
</comment>
<proteinExistence type="predicted"/>
<dbReference type="GeneID" id="1464969"/>
<dbReference type="Gene3D" id="3.40.50.620">
    <property type="entry name" value="HUPs"/>
    <property type="match status" value="1"/>
</dbReference>
<dbReference type="RefSeq" id="WP_011007221.1">
    <property type="nucleotide sequence ID" value="NZ_DAIOPL010000061.1"/>
</dbReference>
<reference evidence="2" key="1">
    <citation type="journal article" date="2020" name="bioRxiv">
        <title>A rank-normalized archaeal taxonomy based on genome phylogeny resolves widespread incomplete and uneven classifications.</title>
        <authorList>
            <person name="Rinke C."/>
            <person name="Chuvochina M."/>
            <person name="Mussig A.J."/>
            <person name="Chaumeil P.-A."/>
            <person name="Waite D.W."/>
            <person name="Whitman W.B."/>
            <person name="Parks D.H."/>
            <person name="Hugenholtz P."/>
        </authorList>
    </citation>
    <scope>NUCLEOTIDE SEQUENCE</scope>
    <source>
        <strain evidence="2">UBA8839</strain>
    </source>
</reference>
<dbReference type="SUPFAM" id="SSF52402">
    <property type="entry name" value="Adenine nucleotide alpha hydrolases-like"/>
    <property type="match status" value="1"/>
</dbReference>
<sequence length="201" mass="22884">MKVAFYSGGKDSVYAALREWPVDMFIFLLYQFPRPSPHLMNMNFAVRLGSGMAPVLVYQLERGREFQQKAELLRRLGADIIVAGDVDVEEHLRYMERLAGEVGAVLKEPLWGMDHYELLAREVEELEFIVIGSSKRELLCRRVRRENFQEFASAARALGIDVLGEYGEYHSQVVSVSKFGISLNPTCKEVVEFDGYSIALI</sequence>
<dbReference type="AlphaFoldDB" id="A0A832SRL0"/>
<dbReference type="Gene3D" id="3.90.1490.10">
    <property type="entry name" value="putative n-type atp pyrophosphatase, domain 2"/>
    <property type="match status" value="1"/>
</dbReference>
<accession>A0A832SRL0</accession>
<dbReference type="OMA" id="HRMWVER"/>
<evidence type="ECO:0000259" key="1">
    <source>
        <dbReference type="Pfam" id="PF01902"/>
    </source>
</evidence>
<dbReference type="InterPro" id="IPR014729">
    <property type="entry name" value="Rossmann-like_a/b/a_fold"/>
</dbReference>
<feature type="domain" description="Diphthamide synthase" evidence="1">
    <location>
        <begin position="3"/>
        <end position="177"/>
    </location>
</feature>
<name>A0A832SRL0_9CREN</name>
<dbReference type="Pfam" id="PF01902">
    <property type="entry name" value="Diphthami_syn_2"/>
    <property type="match status" value="1"/>
</dbReference>
<evidence type="ECO:0000313" key="3">
    <source>
        <dbReference type="Proteomes" id="UP000651120"/>
    </source>
</evidence>